<accession>A0ABT7YM87</accession>
<name>A0ABT7YM87_9ACTN</name>
<gene>
    <name evidence="1" type="ORF">QWI33_07295</name>
</gene>
<dbReference type="EMBL" id="JAUEMJ010000002">
    <property type="protein sequence ID" value="MDN3239524.1"/>
    <property type="molecule type" value="Genomic_DNA"/>
</dbReference>
<dbReference type="Proteomes" id="UP001171902">
    <property type="component" value="Unassembled WGS sequence"/>
</dbReference>
<keyword evidence="2" id="KW-1185">Reference proteome</keyword>
<proteinExistence type="predicted"/>
<dbReference type="RefSeq" id="WP_289956385.1">
    <property type="nucleotide sequence ID" value="NZ_JAUEMJ010000002.1"/>
</dbReference>
<reference evidence="1" key="1">
    <citation type="submission" date="2023-06" db="EMBL/GenBank/DDBJ databases">
        <title>Gycomyces niveus sp.nov., a novel actinomycete isolated from soil in Shouguang.</title>
        <authorList>
            <person name="Yang X."/>
            <person name="Zhao J."/>
        </authorList>
    </citation>
    <scope>NUCLEOTIDE SEQUENCE</scope>
    <source>
        <strain evidence="1">NEAU C2</strain>
    </source>
</reference>
<organism evidence="1 2">
    <name type="scientific">Glycomyces tritici</name>
    <dbReference type="NCBI Taxonomy" id="2665176"/>
    <lineage>
        <taxon>Bacteria</taxon>
        <taxon>Bacillati</taxon>
        <taxon>Actinomycetota</taxon>
        <taxon>Actinomycetes</taxon>
        <taxon>Glycomycetales</taxon>
        <taxon>Glycomycetaceae</taxon>
        <taxon>Glycomyces</taxon>
    </lineage>
</organism>
<comment type="caution">
    <text evidence="1">The sequence shown here is derived from an EMBL/GenBank/DDBJ whole genome shotgun (WGS) entry which is preliminary data.</text>
</comment>
<evidence type="ECO:0000313" key="2">
    <source>
        <dbReference type="Proteomes" id="UP001171902"/>
    </source>
</evidence>
<evidence type="ECO:0000313" key="1">
    <source>
        <dbReference type="EMBL" id="MDN3239524.1"/>
    </source>
</evidence>
<protein>
    <submittedName>
        <fullName evidence="1">Uncharacterized protein</fullName>
    </submittedName>
</protein>
<sequence length="193" mass="22124">MGNQSKPRNCKRQHRTRVVLDEAEIRRRLSKPKRPTLAEQYAEATDAAQRERFYAEATDRDRQWRATAAANSLSALPPPRRPDTRVWVTQPILRIRGWTDAAIRDFLPAPECHRSNPHEQARRPMPLWSAVTVARAESTAAWRQWLRASLDRRGLTLRDLANSARGAEFRKRVRTAHAAIAAAKRAAPEPRSR</sequence>